<keyword evidence="1" id="KW-0472">Membrane</keyword>
<dbReference type="Proteomes" id="UP000011135">
    <property type="component" value="Unassembled WGS sequence"/>
</dbReference>
<accession>L8JQ16</accession>
<keyword evidence="1" id="KW-1133">Transmembrane helix</keyword>
<feature type="transmembrane region" description="Helical" evidence="1">
    <location>
        <begin position="12"/>
        <end position="32"/>
    </location>
</feature>
<feature type="transmembrane region" description="Helical" evidence="1">
    <location>
        <begin position="116"/>
        <end position="135"/>
    </location>
</feature>
<reference evidence="2 3" key="1">
    <citation type="submission" date="2012-12" db="EMBL/GenBank/DDBJ databases">
        <title>Genome assembly of Fulvivirga imtechensis AK7.</title>
        <authorList>
            <person name="Nupur N."/>
            <person name="Khatri I."/>
            <person name="Kumar R."/>
            <person name="Subramanian S."/>
            <person name="Pinnaka A."/>
        </authorList>
    </citation>
    <scope>NUCLEOTIDE SEQUENCE [LARGE SCALE GENOMIC DNA]</scope>
    <source>
        <strain evidence="2 3">AK7</strain>
    </source>
</reference>
<dbReference type="STRING" id="1237149.C900_04819"/>
<keyword evidence="3" id="KW-1185">Reference proteome</keyword>
<keyword evidence="1" id="KW-0812">Transmembrane</keyword>
<evidence type="ECO:0000313" key="2">
    <source>
        <dbReference type="EMBL" id="ELR69594.1"/>
    </source>
</evidence>
<dbReference type="OrthoDB" id="980529at2"/>
<dbReference type="AlphaFoldDB" id="L8JQ16"/>
<organism evidence="2 3">
    <name type="scientific">Fulvivirga imtechensis AK7</name>
    <dbReference type="NCBI Taxonomy" id="1237149"/>
    <lineage>
        <taxon>Bacteria</taxon>
        <taxon>Pseudomonadati</taxon>
        <taxon>Bacteroidota</taxon>
        <taxon>Cytophagia</taxon>
        <taxon>Cytophagales</taxon>
        <taxon>Fulvivirgaceae</taxon>
        <taxon>Fulvivirga</taxon>
    </lineage>
</organism>
<protein>
    <submittedName>
        <fullName evidence="2">Uncharacterized protein</fullName>
    </submittedName>
</protein>
<proteinExistence type="predicted"/>
<evidence type="ECO:0000256" key="1">
    <source>
        <dbReference type="SAM" id="Phobius"/>
    </source>
</evidence>
<evidence type="ECO:0000313" key="3">
    <source>
        <dbReference type="Proteomes" id="UP000011135"/>
    </source>
</evidence>
<sequence>MTFKTSEDFHNKLGFIFHAMLALPLAVFVYLFLEIRHRALEPVLTHGGLVDILRYLLPVVAAMIVAGAYYWFKKQLLVVNSQHFLQERLSLYFKNSILFYVFIELASVILVGGLYLTTSAIFIVGYVLLLFLMSLNRPTPQKYVSDIRLSKAERDIILHKGNFSDVNSTNPEEN</sequence>
<dbReference type="EMBL" id="AMZN01000070">
    <property type="protein sequence ID" value="ELR69594.1"/>
    <property type="molecule type" value="Genomic_DNA"/>
</dbReference>
<gene>
    <name evidence="2" type="ORF">C900_04819</name>
</gene>
<comment type="caution">
    <text evidence="2">The sequence shown here is derived from an EMBL/GenBank/DDBJ whole genome shotgun (WGS) entry which is preliminary data.</text>
</comment>
<feature type="transmembrane region" description="Helical" evidence="1">
    <location>
        <begin position="92"/>
        <end position="110"/>
    </location>
</feature>
<name>L8JQ16_9BACT</name>
<feature type="transmembrane region" description="Helical" evidence="1">
    <location>
        <begin position="52"/>
        <end position="72"/>
    </location>
</feature>
<dbReference type="RefSeq" id="WP_009581972.1">
    <property type="nucleotide sequence ID" value="NZ_AMZN01000070.1"/>
</dbReference>